<comment type="similarity">
    <text evidence="6">Belongs to the UPF0313 family.</text>
</comment>
<dbReference type="NCBIfam" id="TIGR03904">
    <property type="entry name" value="SAM_YgiQ"/>
    <property type="match status" value="1"/>
</dbReference>
<feature type="domain" description="Radical SAM core" evidence="8">
    <location>
        <begin position="278"/>
        <end position="548"/>
    </location>
</feature>
<feature type="compositionally biased region" description="Basic residues" evidence="7">
    <location>
        <begin position="588"/>
        <end position="602"/>
    </location>
</feature>
<organism evidence="9 10">
    <name type="scientific">Syntrophotalea acetylenica</name>
    <name type="common">Pelobacter acetylenicus</name>
    <dbReference type="NCBI Taxonomy" id="29542"/>
    <lineage>
        <taxon>Bacteria</taxon>
        <taxon>Pseudomonadati</taxon>
        <taxon>Thermodesulfobacteriota</taxon>
        <taxon>Desulfuromonadia</taxon>
        <taxon>Desulfuromonadales</taxon>
        <taxon>Syntrophotaleaceae</taxon>
        <taxon>Syntrophotalea</taxon>
    </lineage>
</organism>
<dbReference type="Pfam" id="PF08497">
    <property type="entry name" value="Radical_SAM_N"/>
    <property type="match status" value="1"/>
</dbReference>
<feature type="binding site" evidence="6">
    <location>
        <position position="292"/>
    </location>
    <ligand>
        <name>[4Fe-4S] cluster</name>
        <dbReference type="ChEBI" id="CHEBI:49883"/>
        <note>4Fe-4S-S-AdoMet</note>
    </ligand>
</feature>
<dbReference type="Pfam" id="PF11842">
    <property type="entry name" value="DUF3362"/>
    <property type="match status" value="1"/>
</dbReference>
<keyword evidence="3 6" id="KW-0479">Metal-binding</keyword>
<evidence type="ECO:0000256" key="7">
    <source>
        <dbReference type="SAM" id="MobiDB-lite"/>
    </source>
</evidence>
<gene>
    <name evidence="9" type="ORF">A7E75_14200</name>
</gene>
<dbReference type="SFLD" id="SFLDS00029">
    <property type="entry name" value="Radical_SAM"/>
    <property type="match status" value="1"/>
</dbReference>
<dbReference type="GO" id="GO:0003824">
    <property type="term" value="F:catalytic activity"/>
    <property type="evidence" value="ECO:0007669"/>
    <property type="project" value="InterPro"/>
</dbReference>
<evidence type="ECO:0000256" key="6">
    <source>
        <dbReference type="HAMAP-Rule" id="MF_01251"/>
    </source>
</evidence>
<dbReference type="InterPro" id="IPR023404">
    <property type="entry name" value="rSAM_horseshoe"/>
</dbReference>
<dbReference type="PROSITE" id="PS51918">
    <property type="entry name" value="RADICAL_SAM"/>
    <property type="match status" value="1"/>
</dbReference>
<dbReference type="InterPro" id="IPR022946">
    <property type="entry name" value="UPF0313"/>
</dbReference>
<dbReference type="SUPFAM" id="SSF102114">
    <property type="entry name" value="Radical SAM enzymes"/>
    <property type="match status" value="1"/>
</dbReference>
<dbReference type="SFLD" id="SFLDG01082">
    <property type="entry name" value="B12-binding_domain_containing"/>
    <property type="match status" value="1"/>
</dbReference>
<dbReference type="STRING" id="29542.A6070_08225"/>
<dbReference type="InterPro" id="IPR006638">
    <property type="entry name" value="Elp3/MiaA/NifB-like_rSAM"/>
</dbReference>
<dbReference type="HAMAP" id="MF_01251">
    <property type="entry name" value="UPF0313"/>
    <property type="match status" value="1"/>
</dbReference>
<evidence type="ECO:0000256" key="4">
    <source>
        <dbReference type="ARBA" id="ARBA00023004"/>
    </source>
</evidence>
<dbReference type="PANTHER" id="PTHR32331">
    <property type="entry name" value="UPF0313 PROTEIN YGIQ"/>
    <property type="match status" value="1"/>
</dbReference>
<keyword evidence="1 6" id="KW-0004">4Fe-4S</keyword>
<dbReference type="EMBL" id="CP015518">
    <property type="protein sequence ID" value="APG26029.1"/>
    <property type="molecule type" value="Genomic_DNA"/>
</dbReference>
<dbReference type="GO" id="GO:0051539">
    <property type="term" value="F:4 iron, 4 sulfur cluster binding"/>
    <property type="evidence" value="ECO:0007669"/>
    <property type="project" value="UniProtKB-KW"/>
</dbReference>
<sequence length="602" mass="66014">MEDLGWDELDVLFVSGDAYVDHPAFGVALLARFLFSHGFRVGILPQPDWRRGDAFRVMGRPRLFGAVSAGAMDSMVNHYTAARKLRHNDAYTPGGQAGARPNRAVIAYTAALKSAYKGLPVVIGGIEASLRRLAHYDYWSDKVRRSVLADAKADMLIYGMAETSLLELARRCAAGSRPAQILDLPASAVMVSQAPAGTVELPSYETVCQDASAFNDAFMRAAAEADPYRGRRVAQHHGERWVLVNPPALPLDQQQLDALYALPFSRLPHPGYTDPIPAFEQIRYSITSHRGCFGGCAFCAIASHQGKTIQSRSEASILAEAARMAESEGFRGTITDVGGPSANMYGAHCGNAEARRNCRRQGCLFPEPCKHLVAEDKAIAAMLKKIGALPNVRHVFVASGVRLDLLEQQPAYSRQLLERHISGLLKVAPETLSGKVAKIMRKPGPAIFLRFLHGFRLFNREQGRRQAIVPYLIAGHPGCTLGDMVDTALFLKENGLRVEQVQEFTPTPGTLATCMYHTGIDPETGRSVHVARGDRERRLQKALLLWHLPEQRTSIMHALQSCGRLDAADRLLGKGVDKRRQISASASARRHGKKSGQNRKSE</sequence>
<dbReference type="InterPro" id="IPR013704">
    <property type="entry name" value="UPF0313_N"/>
</dbReference>
<dbReference type="SMART" id="SM00729">
    <property type="entry name" value="Elp3"/>
    <property type="match status" value="1"/>
</dbReference>
<evidence type="ECO:0000259" key="8">
    <source>
        <dbReference type="PROSITE" id="PS51918"/>
    </source>
</evidence>
<dbReference type="Gene3D" id="3.80.30.20">
    <property type="entry name" value="tm_1862 like domain"/>
    <property type="match status" value="1"/>
</dbReference>
<dbReference type="Pfam" id="PF04055">
    <property type="entry name" value="Radical_SAM"/>
    <property type="match status" value="1"/>
</dbReference>
<evidence type="ECO:0000256" key="1">
    <source>
        <dbReference type="ARBA" id="ARBA00022485"/>
    </source>
</evidence>
<dbReference type="Proteomes" id="UP000182264">
    <property type="component" value="Chromosome"/>
</dbReference>
<evidence type="ECO:0000313" key="9">
    <source>
        <dbReference type="EMBL" id="APG26029.1"/>
    </source>
</evidence>
<keyword evidence="2 6" id="KW-0949">S-adenosyl-L-methionine</keyword>
<dbReference type="AlphaFoldDB" id="A0A1L3GJD3"/>
<feature type="binding site" evidence="6">
    <location>
        <position position="299"/>
    </location>
    <ligand>
        <name>[4Fe-4S] cluster</name>
        <dbReference type="ChEBI" id="CHEBI:49883"/>
        <note>4Fe-4S-S-AdoMet</note>
    </ligand>
</feature>
<keyword evidence="4 6" id="KW-0408">Iron</keyword>
<dbReference type="SFLD" id="SFLDG01069">
    <property type="entry name" value="UPF0313"/>
    <property type="match status" value="1"/>
</dbReference>
<feature type="region of interest" description="Disordered" evidence="7">
    <location>
        <begin position="576"/>
        <end position="602"/>
    </location>
</feature>
<dbReference type="InterPro" id="IPR024560">
    <property type="entry name" value="UPF0313_C"/>
</dbReference>
<feature type="binding site" evidence="6">
    <location>
        <position position="296"/>
    </location>
    <ligand>
        <name>[4Fe-4S] cluster</name>
        <dbReference type="ChEBI" id="CHEBI:49883"/>
        <note>4Fe-4S-S-AdoMet</note>
    </ligand>
</feature>
<dbReference type="PANTHER" id="PTHR32331:SF0">
    <property type="entry name" value="UPF0313 PROTEIN YGIQ"/>
    <property type="match status" value="1"/>
</dbReference>
<name>A0A1L3GJD3_SYNAC</name>
<accession>A0A1L3GJD3</accession>
<dbReference type="OrthoDB" id="9803479at2"/>
<keyword evidence="10" id="KW-1185">Reference proteome</keyword>
<comment type="cofactor">
    <cofactor evidence="6">
        <name>[4Fe-4S] cluster</name>
        <dbReference type="ChEBI" id="CHEBI:49883"/>
    </cofactor>
    <text evidence="6">Binds 1 [4Fe-4S] cluster. The cluster is coordinated with 3 cysteines and an exchangeable S-adenosyl-L-methionine.</text>
</comment>
<dbReference type="GO" id="GO:0005506">
    <property type="term" value="F:iron ion binding"/>
    <property type="evidence" value="ECO:0007669"/>
    <property type="project" value="UniProtKB-UniRule"/>
</dbReference>
<dbReference type="KEGG" id="pace:A6070_08225"/>
<dbReference type="InterPro" id="IPR058240">
    <property type="entry name" value="rSAM_sf"/>
</dbReference>
<evidence type="ECO:0000256" key="3">
    <source>
        <dbReference type="ARBA" id="ARBA00022723"/>
    </source>
</evidence>
<evidence type="ECO:0000256" key="2">
    <source>
        <dbReference type="ARBA" id="ARBA00022691"/>
    </source>
</evidence>
<evidence type="ECO:0000256" key="5">
    <source>
        <dbReference type="ARBA" id="ARBA00023014"/>
    </source>
</evidence>
<proteinExistence type="inferred from homology"/>
<reference evidence="9 10" key="1">
    <citation type="journal article" date="2017" name="Genome Announc.">
        <title>Complete Genome Sequences of Two Acetylene-Fermenting Pelobacter acetylenicus Strains.</title>
        <authorList>
            <person name="Sutton J.M."/>
            <person name="Baesman S.M."/>
            <person name="Fierst J.L."/>
            <person name="Poret-Peterson A.T."/>
            <person name="Oremland R.S."/>
            <person name="Dunlap D.S."/>
            <person name="Akob D.M."/>
        </authorList>
    </citation>
    <scope>NUCLEOTIDE SEQUENCE [LARGE SCALE GENOMIC DNA]</scope>
    <source>
        <strain evidence="9 10">DSM 3247</strain>
    </source>
</reference>
<dbReference type="InterPro" id="IPR007197">
    <property type="entry name" value="rSAM"/>
</dbReference>
<keyword evidence="5 6" id="KW-0411">Iron-sulfur</keyword>
<protein>
    <submittedName>
        <fullName evidence="9">YgiQ family radical SAM protein</fullName>
    </submittedName>
</protein>
<evidence type="ECO:0000313" key="10">
    <source>
        <dbReference type="Proteomes" id="UP000182264"/>
    </source>
</evidence>